<dbReference type="AlphaFoldDB" id="A0A151CGK0"/>
<comment type="caution">
    <text evidence="1">The sequence shown here is derived from an EMBL/GenBank/DDBJ whole genome shotgun (WGS) entry which is preliminary data.</text>
</comment>
<dbReference type="Pfam" id="PF05534">
    <property type="entry name" value="HicB"/>
    <property type="match status" value="1"/>
</dbReference>
<dbReference type="SUPFAM" id="SSF47598">
    <property type="entry name" value="Ribbon-helix-helix"/>
    <property type="match status" value="1"/>
</dbReference>
<gene>
    <name evidence="1" type="ORF">AS592_06830</name>
</gene>
<reference evidence="1 2" key="1">
    <citation type="submission" date="2015-11" db="EMBL/GenBank/DDBJ databases">
        <title>Draft genome of Sulfurovum riftiae 1812E, a member of the Epsilonproteobacteria isolated from the tube of the deep-sea hydrothermal vent tubewom Riftia pachyptila.</title>
        <authorList>
            <person name="Vetriani C."/>
            <person name="Giovannelli D."/>
        </authorList>
    </citation>
    <scope>NUCLEOTIDE SEQUENCE [LARGE SCALE GENOMIC DNA]</scope>
    <source>
        <strain evidence="1 2">1812E</strain>
    </source>
</reference>
<accession>A0A151CGK0</accession>
<dbReference type="STRING" id="1630136.AS592_06830"/>
<protein>
    <submittedName>
        <fullName evidence="1">CopG family transcriptional regulator</fullName>
    </submittedName>
</protein>
<evidence type="ECO:0000313" key="2">
    <source>
        <dbReference type="Proteomes" id="UP000075359"/>
    </source>
</evidence>
<organism evidence="1 2">
    <name type="scientific">Sulfurovum riftiae</name>
    <dbReference type="NCBI Taxonomy" id="1630136"/>
    <lineage>
        <taxon>Bacteria</taxon>
        <taxon>Pseudomonadati</taxon>
        <taxon>Campylobacterota</taxon>
        <taxon>Epsilonproteobacteria</taxon>
        <taxon>Campylobacterales</taxon>
        <taxon>Sulfurovaceae</taxon>
        <taxon>Sulfurovum</taxon>
    </lineage>
</organism>
<evidence type="ECO:0000313" key="1">
    <source>
        <dbReference type="EMBL" id="KYJ86627.1"/>
    </source>
</evidence>
<dbReference type="GO" id="GO:0006355">
    <property type="term" value="P:regulation of DNA-templated transcription"/>
    <property type="evidence" value="ECO:0007669"/>
    <property type="project" value="InterPro"/>
</dbReference>
<dbReference type="InterPro" id="IPR010985">
    <property type="entry name" value="Ribbon_hlx_hlx"/>
</dbReference>
<name>A0A151CGK0_9BACT</name>
<dbReference type="Proteomes" id="UP000075359">
    <property type="component" value="Unassembled WGS sequence"/>
</dbReference>
<keyword evidence="2" id="KW-1185">Reference proteome</keyword>
<sequence length="71" mass="8089">MGTVTLRIPDSKHERLKQYAKDKGISLNKLFDEFATIALAQFDAKTRFELRASKGNTHEGLKLLDKLVEEL</sequence>
<dbReference type="InterPro" id="IPR008651">
    <property type="entry name" value="Uncharacterised_HicB"/>
</dbReference>
<dbReference type="EMBL" id="LNKT01000023">
    <property type="protein sequence ID" value="KYJ86627.1"/>
    <property type="molecule type" value="Genomic_DNA"/>
</dbReference>
<proteinExistence type="predicted"/>